<sequence>MVSYLLSRISSKRIFKQIFLLTTLISFPVLLFAQNEIERARISLQGLQEFGFTANIEGSQQVVDHDSLTPTVIRQQAINQIVEAGIRFVSDDEVESSADIPFLYMHINTMRLDNGLIPFSINLHLYQPVKLTLNRDLQTSASTWDTGMVGIVSQDQLPLINQAAENVMEAFIYDYQNANFD</sequence>
<dbReference type="EMBL" id="JAKLWS010000001">
    <property type="protein sequence ID" value="MCG2586998.1"/>
    <property type="molecule type" value="Genomic_DNA"/>
</dbReference>
<dbReference type="Proteomes" id="UP001165366">
    <property type="component" value="Unassembled WGS sequence"/>
</dbReference>
<organism evidence="1 2">
    <name type="scientific">Rhodohalobacter sulfatireducens</name>
    <dbReference type="NCBI Taxonomy" id="2911366"/>
    <lineage>
        <taxon>Bacteria</taxon>
        <taxon>Pseudomonadati</taxon>
        <taxon>Balneolota</taxon>
        <taxon>Balneolia</taxon>
        <taxon>Balneolales</taxon>
        <taxon>Balneolaceae</taxon>
        <taxon>Rhodohalobacter</taxon>
    </lineage>
</organism>
<proteinExistence type="predicted"/>
<name>A0ABS9K880_9BACT</name>
<protein>
    <recommendedName>
        <fullName evidence="3">DUF302 domain-containing protein</fullName>
    </recommendedName>
</protein>
<evidence type="ECO:0000313" key="1">
    <source>
        <dbReference type="EMBL" id="MCG2586998.1"/>
    </source>
</evidence>
<comment type="caution">
    <text evidence="1">The sequence shown here is derived from an EMBL/GenBank/DDBJ whole genome shotgun (WGS) entry which is preliminary data.</text>
</comment>
<reference evidence="1" key="2">
    <citation type="submission" date="2024-05" db="EMBL/GenBank/DDBJ databases">
        <title>Rhodohalobacter halophilus gen. nov., sp. nov., a moderately halophilic member of the family Balneolaceae.</title>
        <authorList>
            <person name="Xia J."/>
        </authorList>
    </citation>
    <scope>NUCLEOTIDE SEQUENCE</scope>
    <source>
        <strain evidence="1">WB101</strain>
    </source>
</reference>
<gene>
    <name evidence="1" type="ORF">L6773_00370</name>
</gene>
<dbReference type="RefSeq" id="WP_237851848.1">
    <property type="nucleotide sequence ID" value="NZ_JAKLWS010000001.1"/>
</dbReference>
<accession>A0ABS9K880</accession>
<evidence type="ECO:0008006" key="3">
    <source>
        <dbReference type="Google" id="ProtNLM"/>
    </source>
</evidence>
<keyword evidence="2" id="KW-1185">Reference proteome</keyword>
<evidence type="ECO:0000313" key="2">
    <source>
        <dbReference type="Proteomes" id="UP001165366"/>
    </source>
</evidence>
<reference evidence="1" key="1">
    <citation type="submission" date="2022-01" db="EMBL/GenBank/DDBJ databases">
        <authorList>
            <person name="Wang Y."/>
        </authorList>
    </citation>
    <scope>NUCLEOTIDE SEQUENCE</scope>
    <source>
        <strain evidence="1">WB101</strain>
    </source>
</reference>